<sequence length="248" mass="27992">MSGYFIIVRTVIQISDCHLSDESSFNRLRKALNTAQNEATCDTLLLTGDLCCNPRASDYQALRAFLNKHIQNKHVYAIAGNHDDFILMKEEFRDSSIHVVEKAEIHGRQVLFLDSSAKPLDEHHPLGSGRVDNRGVARFKRQLRHATNPIVVVHHPIIPVGSDWMKAICLENDASLLALLAKHRVHDVICGHGHDALTVTKQGVTQHMAPATAYGFDHSIDEYNRSEKIGVNKIFFEDERIKVETIWL</sequence>
<organism evidence="6 7">
    <name type="scientific">Vibrio jasicida</name>
    <dbReference type="NCBI Taxonomy" id="766224"/>
    <lineage>
        <taxon>Bacteria</taxon>
        <taxon>Pseudomonadati</taxon>
        <taxon>Pseudomonadota</taxon>
        <taxon>Gammaproteobacteria</taxon>
        <taxon>Vibrionales</taxon>
        <taxon>Vibrionaceae</taxon>
        <taxon>Vibrio</taxon>
    </lineage>
</organism>
<evidence type="ECO:0000256" key="3">
    <source>
        <dbReference type="ARBA" id="ARBA00023004"/>
    </source>
</evidence>
<dbReference type="Pfam" id="PF00149">
    <property type="entry name" value="Metallophos"/>
    <property type="match status" value="1"/>
</dbReference>
<evidence type="ECO:0000256" key="4">
    <source>
        <dbReference type="ARBA" id="ARBA00025742"/>
    </source>
</evidence>
<dbReference type="PANTHER" id="PTHR42988">
    <property type="entry name" value="PHOSPHOHYDROLASE"/>
    <property type="match status" value="1"/>
</dbReference>
<gene>
    <name evidence="6" type="ORF">THF1A12_10504</name>
</gene>
<evidence type="ECO:0000256" key="2">
    <source>
        <dbReference type="ARBA" id="ARBA00022801"/>
    </source>
</evidence>
<name>A0AAU9QF20_9VIBR</name>
<dbReference type="PANTHER" id="PTHR42988:SF2">
    <property type="entry name" value="CYCLIC NUCLEOTIDE PHOSPHODIESTERASE CBUA0032-RELATED"/>
    <property type="match status" value="1"/>
</dbReference>
<evidence type="ECO:0000313" key="6">
    <source>
        <dbReference type="EMBL" id="CAH1566638.1"/>
    </source>
</evidence>
<proteinExistence type="inferred from homology"/>
<dbReference type="EC" id="3.1.4.17" evidence="6"/>
<protein>
    <submittedName>
        <fullName evidence="6">3',5'-cyclic-nucleotide phosphodiesterase</fullName>
        <ecNumber evidence="6">3.1.4.17</ecNumber>
    </submittedName>
</protein>
<dbReference type="GO" id="GO:0004114">
    <property type="term" value="F:3',5'-cyclic-nucleotide phosphodiesterase activity"/>
    <property type="evidence" value="ECO:0007669"/>
    <property type="project" value="UniProtKB-EC"/>
</dbReference>
<accession>A0AAU9QF20</accession>
<comment type="caution">
    <text evidence="6">The sequence shown here is derived from an EMBL/GenBank/DDBJ whole genome shotgun (WGS) entry which is preliminary data.</text>
</comment>
<reference evidence="6" key="1">
    <citation type="submission" date="2022-01" db="EMBL/GenBank/DDBJ databases">
        <authorList>
            <person name="Lagorce A."/>
        </authorList>
    </citation>
    <scope>NUCLEOTIDE SEQUENCE</scope>
    <source>
        <strain evidence="6">Th15_F1_A12</strain>
    </source>
</reference>
<dbReference type="EMBL" id="CAKMUD010000001">
    <property type="protein sequence ID" value="CAH1566638.1"/>
    <property type="molecule type" value="Genomic_DNA"/>
</dbReference>
<keyword evidence="3" id="KW-0408">Iron</keyword>
<dbReference type="InterPro" id="IPR029052">
    <property type="entry name" value="Metallo-depent_PP-like"/>
</dbReference>
<feature type="domain" description="Calcineurin-like phosphoesterase" evidence="5">
    <location>
        <begin position="10"/>
        <end position="194"/>
    </location>
</feature>
<comment type="similarity">
    <text evidence="4">Belongs to the cyclic nucleotide phosphodiesterase class-III family.</text>
</comment>
<keyword evidence="1" id="KW-0479">Metal-binding</keyword>
<dbReference type="InterPro" id="IPR050884">
    <property type="entry name" value="CNP_phosphodiesterase-III"/>
</dbReference>
<dbReference type="InterPro" id="IPR004843">
    <property type="entry name" value="Calcineurin-like_PHP"/>
</dbReference>
<evidence type="ECO:0000313" key="7">
    <source>
        <dbReference type="Proteomes" id="UP001295462"/>
    </source>
</evidence>
<dbReference type="Proteomes" id="UP001295462">
    <property type="component" value="Unassembled WGS sequence"/>
</dbReference>
<evidence type="ECO:0000259" key="5">
    <source>
        <dbReference type="Pfam" id="PF00149"/>
    </source>
</evidence>
<keyword evidence="2 6" id="KW-0378">Hydrolase</keyword>
<dbReference type="SUPFAM" id="SSF56300">
    <property type="entry name" value="Metallo-dependent phosphatases"/>
    <property type="match status" value="1"/>
</dbReference>
<dbReference type="AlphaFoldDB" id="A0AAU9QF20"/>
<dbReference type="Gene3D" id="3.60.21.10">
    <property type="match status" value="1"/>
</dbReference>
<dbReference type="GO" id="GO:0046872">
    <property type="term" value="F:metal ion binding"/>
    <property type="evidence" value="ECO:0007669"/>
    <property type="project" value="UniProtKB-KW"/>
</dbReference>
<evidence type="ECO:0000256" key="1">
    <source>
        <dbReference type="ARBA" id="ARBA00022723"/>
    </source>
</evidence>